<name>A0AAT9GCN9_9RICK</name>
<dbReference type="InterPro" id="IPR047655">
    <property type="entry name" value="Transpos_IS630-like"/>
</dbReference>
<dbReference type="Pfam" id="PF13358">
    <property type="entry name" value="DDE_3"/>
    <property type="match status" value="1"/>
</dbReference>
<dbReference type="PANTHER" id="PTHR46564">
    <property type="entry name" value="TRANSPOSASE"/>
    <property type="match status" value="1"/>
</dbReference>
<dbReference type="SUPFAM" id="SSF53098">
    <property type="entry name" value="Ribonuclease H-like"/>
    <property type="match status" value="1"/>
</dbReference>
<feature type="region of interest" description="Disordered" evidence="1">
    <location>
        <begin position="1"/>
        <end position="20"/>
    </location>
</feature>
<dbReference type="PANTHER" id="PTHR46564:SF1">
    <property type="entry name" value="TRANSPOSASE"/>
    <property type="match status" value="1"/>
</dbReference>
<reference evidence="3" key="1">
    <citation type="submission" date="2024-01" db="EMBL/GenBank/DDBJ databases">
        <title>Sequencing the genomes of a sandfly, Sergentomyia squamirostris, and its two endosymbionts.</title>
        <authorList>
            <person name="Itokawa K."/>
            <person name="Sanjoba C."/>
        </authorList>
    </citation>
    <scope>NUCLEOTIDE SEQUENCE</scope>
    <source>
        <strain evidence="3">WSSQ</strain>
    </source>
</reference>
<feature type="compositionally biased region" description="Basic residues" evidence="1">
    <location>
        <begin position="1"/>
        <end position="16"/>
    </location>
</feature>
<dbReference type="Gene3D" id="3.30.420.10">
    <property type="entry name" value="Ribonuclease H-like superfamily/Ribonuclease H"/>
    <property type="match status" value="1"/>
</dbReference>
<dbReference type="InterPro" id="IPR036397">
    <property type="entry name" value="RNaseH_sf"/>
</dbReference>
<gene>
    <name evidence="3" type="ORF">DMENIID0003_06820</name>
</gene>
<feature type="domain" description="Tc1-like transposase DDE" evidence="2">
    <location>
        <begin position="41"/>
        <end position="173"/>
    </location>
</feature>
<dbReference type="InterPro" id="IPR012337">
    <property type="entry name" value="RNaseH-like_sf"/>
</dbReference>
<sequence>MERAKTPKNHKKKKTTIYKEGDENKRQEFLKKVSEIDKKNIIYIDEYGLDSGLYREYAYAPKGEKIIAKISGKRPERVSIIAGKRGKEIIAPMIFSRYTDSSIFELYIQKFLCPELRKNEVVVCDNASFYKSVKTKNLIENSDCKLMFLPTYSPDLNPIEHFWNTLKSRIRKILPHKQNMNLAIDHAFQQSCC</sequence>
<organism evidence="3">
    <name type="scientific">Wolbachia endosymbiont of Sergentomyia squamirostris</name>
    <dbReference type="NCBI Taxonomy" id="3113640"/>
    <lineage>
        <taxon>Bacteria</taxon>
        <taxon>Pseudomonadati</taxon>
        <taxon>Pseudomonadota</taxon>
        <taxon>Alphaproteobacteria</taxon>
        <taxon>Rickettsiales</taxon>
        <taxon>Anaplasmataceae</taxon>
        <taxon>Wolbachieae</taxon>
        <taxon>Wolbachia</taxon>
    </lineage>
</organism>
<dbReference type="InterPro" id="IPR038717">
    <property type="entry name" value="Tc1-like_DDE_dom"/>
</dbReference>
<evidence type="ECO:0000256" key="1">
    <source>
        <dbReference type="SAM" id="MobiDB-lite"/>
    </source>
</evidence>
<accession>A0AAT9GCN9</accession>
<evidence type="ECO:0000259" key="2">
    <source>
        <dbReference type="Pfam" id="PF13358"/>
    </source>
</evidence>
<dbReference type="GO" id="GO:0003676">
    <property type="term" value="F:nucleic acid binding"/>
    <property type="evidence" value="ECO:0007669"/>
    <property type="project" value="InterPro"/>
</dbReference>
<proteinExistence type="predicted"/>
<dbReference type="NCBIfam" id="NF033545">
    <property type="entry name" value="transpos_IS630"/>
    <property type="match status" value="1"/>
</dbReference>
<dbReference type="AlphaFoldDB" id="A0AAT9GCN9"/>
<dbReference type="EMBL" id="AP029172">
    <property type="protein sequence ID" value="BFD47608.1"/>
    <property type="molecule type" value="Genomic_DNA"/>
</dbReference>
<evidence type="ECO:0000313" key="3">
    <source>
        <dbReference type="EMBL" id="BFD47608.1"/>
    </source>
</evidence>
<protein>
    <recommendedName>
        <fullName evidence="2">Tc1-like transposase DDE domain-containing protein</fullName>
    </recommendedName>
</protein>